<feature type="compositionally biased region" description="Low complexity" evidence="1">
    <location>
        <begin position="256"/>
        <end position="271"/>
    </location>
</feature>
<feature type="compositionally biased region" description="Low complexity" evidence="1">
    <location>
        <begin position="343"/>
        <end position="357"/>
    </location>
</feature>
<sequence length="711" mass="79734">MPSLVNSIQGEGSHSIKCDELPRLADEGNDFLQIIDGEPAKPPPYNAVNPNRNIRFPVYEYEETRSVPPSYRPTVEECTVVSIKWEWSTPYELSPFKHWHNYLMEINSTQLNFYDIDPELTQGIKNYSSGVDEPQHSHHLFSLTKGATYQFNRSDQEKITAHLQRDKSRFLHPSRLCKSFSLQCAKLGIPTDYTKKTFVLRLRCEQEQFMINFAHVDDMIMWSVYLQTGIFVSLDLDLREYPNYRIVPRRRRAPLGNGARSSGSSSSGGNNRFHRPEAPRRSHSTGRLPLSSSSTGKGNGSGSGSSTPTLGSRIKPQRSTSSGLLPVLHKRHTSSGAVPQAFSNASRSRKVSSGSSNFTGEESPHSIKSKLKHFFKNEESPKLVSSRSSGHLSTLNKEPRLRSSPPRRPPLSSNDAKAKFHVGDLNSVQEDVETENQSSSGSRMSPLRHSVLHRPAARRMVSSPLLSAPGQSFDMRSPPSSVRASPTPTPTPPNESMSPLLSTPTQGEAEEVQQVRREHNDPIMADLHANIRASFVDNDNDGDGDGDEDELDDTELISSRSGRGDRSGGGSVYLEEGIFHENEDDYVYTRRPHNNPKGKCNSTGKWNPPSKELSRGRYIRDSLRCIRPLNDDDKWVGKVVLRPYRPPDFPTNNLPLPYGIMSKIPNIHTKTSPWESVDYKRTRNHYLRPYIVGPTGLVKASTKPHNIYEEV</sequence>
<accession>A0A4C2EAI8</accession>
<dbReference type="AlphaFoldDB" id="A0A4C2EAI8"/>
<proteinExistence type="predicted"/>
<reference evidence="2 3" key="1">
    <citation type="submission" date="2019-01" db="EMBL/GenBank/DDBJ databases">
        <title>Draft Genome Sequencing of Zygosaccharomyces mellis Ca-7.</title>
        <authorList>
            <person name="Shiwa Y."/>
            <person name="Kanesaki Y."/>
            <person name="Ishige T."/>
            <person name="Mura K."/>
            <person name="Hori T."/>
            <person name="Tamura T."/>
        </authorList>
    </citation>
    <scope>NUCLEOTIDE SEQUENCE [LARGE SCALE GENOMIC DNA]</scope>
    <source>
        <strain evidence="2 3">Ca-7</strain>
    </source>
</reference>
<organism evidence="2 3">
    <name type="scientific">Zygosaccharomyces mellis</name>
    <dbReference type="NCBI Taxonomy" id="42258"/>
    <lineage>
        <taxon>Eukaryota</taxon>
        <taxon>Fungi</taxon>
        <taxon>Dikarya</taxon>
        <taxon>Ascomycota</taxon>
        <taxon>Saccharomycotina</taxon>
        <taxon>Saccharomycetes</taxon>
        <taxon>Saccharomycetales</taxon>
        <taxon>Saccharomycetaceae</taxon>
        <taxon>Zygosaccharomyces</taxon>
    </lineage>
</organism>
<evidence type="ECO:0000313" key="2">
    <source>
        <dbReference type="EMBL" id="GCF00287.1"/>
    </source>
</evidence>
<feature type="region of interest" description="Disordered" evidence="1">
    <location>
        <begin position="535"/>
        <end position="571"/>
    </location>
</feature>
<feature type="region of interest" description="Disordered" evidence="1">
    <location>
        <begin position="594"/>
        <end position="613"/>
    </location>
</feature>
<evidence type="ECO:0000256" key="1">
    <source>
        <dbReference type="SAM" id="MobiDB-lite"/>
    </source>
</evidence>
<feature type="region of interest" description="Disordered" evidence="1">
    <location>
        <begin position="252"/>
        <end position="365"/>
    </location>
</feature>
<dbReference type="OrthoDB" id="5865767at2759"/>
<comment type="caution">
    <text evidence="2">The sequence shown here is derived from an EMBL/GenBank/DDBJ whole genome shotgun (WGS) entry which is preliminary data.</text>
</comment>
<feature type="compositionally biased region" description="Polar residues" evidence="1">
    <location>
        <begin position="383"/>
        <end position="396"/>
    </location>
</feature>
<feature type="compositionally biased region" description="Low complexity" evidence="1">
    <location>
        <begin position="477"/>
        <end position="486"/>
    </location>
</feature>
<dbReference type="PANTHER" id="PTHR37283">
    <property type="entry name" value="PH DOMAIN-CONTAINING PROTEIN YHR131C"/>
    <property type="match status" value="1"/>
</dbReference>
<name>A0A4C2EAI8_9SACH</name>
<keyword evidence="3" id="KW-1185">Reference proteome</keyword>
<evidence type="ECO:0008006" key="4">
    <source>
        <dbReference type="Google" id="ProtNLM"/>
    </source>
</evidence>
<dbReference type="PANTHER" id="PTHR37283:SF1">
    <property type="entry name" value="PH DOMAIN-CONTAINING PROTEIN YHR131C"/>
    <property type="match status" value="1"/>
</dbReference>
<dbReference type="Proteomes" id="UP000301737">
    <property type="component" value="Unassembled WGS sequence"/>
</dbReference>
<dbReference type="EMBL" id="BIMX01000017">
    <property type="protein sequence ID" value="GCF00287.1"/>
    <property type="molecule type" value="Genomic_DNA"/>
</dbReference>
<dbReference type="Gene3D" id="2.30.29.30">
    <property type="entry name" value="Pleckstrin-homology domain (PH domain)/Phosphotyrosine-binding domain (PTB)"/>
    <property type="match status" value="1"/>
</dbReference>
<feature type="region of interest" description="Disordered" evidence="1">
    <location>
        <begin position="378"/>
        <end position="511"/>
    </location>
</feature>
<protein>
    <recommendedName>
        <fullName evidence="4">PH domain-containing protein</fullName>
    </recommendedName>
</protein>
<feature type="compositionally biased region" description="Acidic residues" evidence="1">
    <location>
        <begin position="538"/>
        <end position="555"/>
    </location>
</feature>
<evidence type="ECO:0000313" key="3">
    <source>
        <dbReference type="Proteomes" id="UP000301737"/>
    </source>
</evidence>
<dbReference type="InterPro" id="IPR011993">
    <property type="entry name" value="PH-like_dom_sf"/>
</dbReference>
<gene>
    <name evidence="2" type="ORF">ZYGM_000835</name>
</gene>